<feature type="domain" description="SecA family profile" evidence="13">
    <location>
        <begin position="1"/>
        <end position="588"/>
    </location>
</feature>
<evidence type="ECO:0000313" key="15">
    <source>
        <dbReference type="Proteomes" id="UP000318199"/>
    </source>
</evidence>
<keyword evidence="9" id="KW-0811">Translocation</keyword>
<accession>A0A562ZQ24</accession>
<dbReference type="PROSITE" id="PS51196">
    <property type="entry name" value="SECA_MOTOR_DEAD"/>
    <property type="match status" value="1"/>
</dbReference>
<dbReference type="PANTHER" id="PTHR30612">
    <property type="entry name" value="SECA INNER MEMBRANE COMPONENT OF SEC PROTEIN SECRETION SYSTEM"/>
    <property type="match status" value="1"/>
</dbReference>
<keyword evidence="5" id="KW-0547">Nucleotide-binding</keyword>
<dbReference type="SUPFAM" id="SSF52540">
    <property type="entry name" value="P-loop containing nucleoside triphosphate hydrolases"/>
    <property type="match status" value="2"/>
</dbReference>
<dbReference type="InterPro" id="IPR014018">
    <property type="entry name" value="SecA_motor_DEAD"/>
</dbReference>
<reference evidence="14 15" key="1">
    <citation type="submission" date="2019-07" db="EMBL/GenBank/DDBJ databases">
        <title>Caenimonas sedimenti sp. nov., isolated from activated sludge.</title>
        <authorList>
            <person name="Xu J."/>
        </authorList>
    </citation>
    <scope>NUCLEOTIDE SEQUENCE [LARGE SCALE GENOMIC DNA]</scope>
    <source>
        <strain evidence="14 15">HX-9-20</strain>
    </source>
</reference>
<dbReference type="InterPro" id="IPR011130">
    <property type="entry name" value="SecA_preprotein_X-link_dom"/>
</dbReference>
<evidence type="ECO:0000256" key="7">
    <source>
        <dbReference type="ARBA" id="ARBA00022927"/>
    </source>
</evidence>
<feature type="domain" description="Helicase C-terminal" evidence="12">
    <location>
        <begin position="436"/>
        <end position="587"/>
    </location>
</feature>
<keyword evidence="10" id="KW-0472">Membrane</keyword>
<feature type="domain" description="Helicase ATP-binding" evidence="11">
    <location>
        <begin position="88"/>
        <end position="240"/>
    </location>
</feature>
<dbReference type="PROSITE" id="PS51192">
    <property type="entry name" value="HELICASE_ATP_BIND_1"/>
    <property type="match status" value="1"/>
</dbReference>
<dbReference type="GO" id="GO:0006886">
    <property type="term" value="P:intracellular protein transport"/>
    <property type="evidence" value="ECO:0007669"/>
    <property type="project" value="InterPro"/>
</dbReference>
<dbReference type="RefSeq" id="WP_145893625.1">
    <property type="nucleotide sequence ID" value="NZ_VOBQ01000011.1"/>
</dbReference>
<evidence type="ECO:0000259" key="12">
    <source>
        <dbReference type="PROSITE" id="PS51194"/>
    </source>
</evidence>
<gene>
    <name evidence="14" type="ORF">FN976_13825</name>
</gene>
<dbReference type="SUPFAM" id="SSF81767">
    <property type="entry name" value="Pre-protein crosslinking domain of SecA"/>
    <property type="match status" value="1"/>
</dbReference>
<dbReference type="InterPro" id="IPR027417">
    <property type="entry name" value="P-loop_NTPase"/>
</dbReference>
<dbReference type="SMART" id="SM00957">
    <property type="entry name" value="SecA_DEAD"/>
    <property type="match status" value="1"/>
</dbReference>
<dbReference type="GO" id="GO:0031522">
    <property type="term" value="C:cell envelope Sec protein transport complex"/>
    <property type="evidence" value="ECO:0007669"/>
    <property type="project" value="TreeGrafter"/>
</dbReference>
<keyword evidence="1" id="KW-0813">Transport</keyword>
<dbReference type="Gene3D" id="3.40.50.300">
    <property type="entry name" value="P-loop containing nucleotide triphosphate hydrolases"/>
    <property type="match status" value="2"/>
</dbReference>
<dbReference type="GO" id="GO:0005886">
    <property type="term" value="C:plasma membrane"/>
    <property type="evidence" value="ECO:0007669"/>
    <property type="project" value="TreeGrafter"/>
</dbReference>
<evidence type="ECO:0000256" key="2">
    <source>
        <dbReference type="ARBA" id="ARBA00022475"/>
    </source>
</evidence>
<dbReference type="Proteomes" id="UP000318199">
    <property type="component" value="Unassembled WGS sequence"/>
</dbReference>
<dbReference type="InterPro" id="IPR000185">
    <property type="entry name" value="SecA"/>
</dbReference>
<dbReference type="InterPro" id="IPR036670">
    <property type="entry name" value="SecA_X-link_sf"/>
</dbReference>
<evidence type="ECO:0000256" key="5">
    <source>
        <dbReference type="ARBA" id="ARBA00022741"/>
    </source>
</evidence>
<dbReference type="Pfam" id="PF21090">
    <property type="entry name" value="P-loop_SecA"/>
    <property type="match status" value="2"/>
</dbReference>
<name>A0A562ZQ24_9BURK</name>
<keyword evidence="15" id="KW-1185">Reference proteome</keyword>
<evidence type="ECO:0000313" key="14">
    <source>
        <dbReference type="EMBL" id="TWO70633.1"/>
    </source>
</evidence>
<dbReference type="Pfam" id="PF07517">
    <property type="entry name" value="SecA_DEAD"/>
    <property type="match status" value="1"/>
</dbReference>
<dbReference type="InterPro" id="IPR044722">
    <property type="entry name" value="SecA_SF2_C"/>
</dbReference>
<dbReference type="PRINTS" id="PR00906">
    <property type="entry name" value="SECA"/>
</dbReference>
<keyword evidence="7" id="KW-0653">Protein transport</keyword>
<dbReference type="InterPro" id="IPR011115">
    <property type="entry name" value="SecA_DEAD"/>
</dbReference>
<protein>
    <submittedName>
        <fullName evidence="14">Uncharacterized protein</fullName>
    </submittedName>
</protein>
<dbReference type="OrthoDB" id="9805579at2"/>
<evidence type="ECO:0000256" key="6">
    <source>
        <dbReference type="ARBA" id="ARBA00022840"/>
    </source>
</evidence>
<dbReference type="InterPro" id="IPR014001">
    <property type="entry name" value="Helicase_ATP-bd"/>
</dbReference>
<keyword evidence="8" id="KW-1278">Translocase</keyword>
<sequence>MNASAPNAWPFPGLLWGSYPQRTLPIDADPRAASWWRGHWRRLARAIASQAAGGQASVPEDPLARRLLAASQALRASHGINVRWQQVLAARALLDQRLVEMATGEGKTYALALAAAAAAQAGTPVHVVTANDYLAQRDAEALAPFYARLGLRCDFVTEPMDSGRRRVAYAADVTYCTARELGFDYMRDATSRPAAGSPLQERLAPAPAREAPVLRGLCMALLDEADTLLVDEARTPLVLSQARHEAGEAAFLRTAWECAATLREPAHYRLNADASRVRLLPAGQAALAGWPADANPLHGHPAHREQALLLALTALHVLKRDRDYIVRDGRIALVDDTTGRASTGRAWSRGLHQMVELKEGVTASARGEPVAQLTYQRFFVRYHRLAGLSGTLREARQELRKVYGLSVFQVPSEKPRLVGRSAPRLFTHGDALWDAAAERALALAGAGRPVLVGTASVADAERLAARLRAAGAPHALLHAGASAHEAEVVAQAGWPGRITIATSMAGRGTDILLTPEALAAGGLHVILCQLNASARIDRQFTGRAGRQGQPGSADWYVAADFPLLARWASPSLSRWIAGTPLPGIMLRAFLRGIQGLEAHTHSKHRVTLCRWAAMQEQQFGFSRDLFL</sequence>
<keyword evidence="6" id="KW-0067">ATP-binding</keyword>
<dbReference type="PANTHER" id="PTHR30612:SF0">
    <property type="entry name" value="CHLOROPLAST PROTEIN-TRANSPORTING ATPASE"/>
    <property type="match status" value="1"/>
</dbReference>
<dbReference type="SMART" id="SM00958">
    <property type="entry name" value="SecA_PP_bind"/>
    <property type="match status" value="1"/>
</dbReference>
<dbReference type="InterPro" id="IPR001650">
    <property type="entry name" value="Helicase_C-like"/>
</dbReference>
<comment type="caution">
    <text evidence="14">The sequence shown here is derived from an EMBL/GenBank/DDBJ whole genome shotgun (WGS) entry which is preliminary data.</text>
</comment>
<evidence type="ECO:0000256" key="4">
    <source>
        <dbReference type="ARBA" id="ARBA00022519"/>
    </source>
</evidence>
<evidence type="ECO:0000256" key="10">
    <source>
        <dbReference type="ARBA" id="ARBA00023136"/>
    </source>
</evidence>
<evidence type="ECO:0000259" key="11">
    <source>
        <dbReference type="PROSITE" id="PS51192"/>
    </source>
</evidence>
<evidence type="ECO:0000256" key="1">
    <source>
        <dbReference type="ARBA" id="ARBA00022448"/>
    </source>
</evidence>
<dbReference type="EMBL" id="VOBQ01000011">
    <property type="protein sequence ID" value="TWO70633.1"/>
    <property type="molecule type" value="Genomic_DNA"/>
</dbReference>
<dbReference type="Pfam" id="PF01043">
    <property type="entry name" value="SecA_PP_bind"/>
    <property type="match status" value="1"/>
</dbReference>
<evidence type="ECO:0000256" key="9">
    <source>
        <dbReference type="ARBA" id="ARBA00023010"/>
    </source>
</evidence>
<dbReference type="GO" id="GO:0005524">
    <property type="term" value="F:ATP binding"/>
    <property type="evidence" value="ECO:0007669"/>
    <property type="project" value="UniProtKB-KW"/>
</dbReference>
<keyword evidence="3" id="KW-0963">Cytoplasm</keyword>
<keyword evidence="4" id="KW-0997">Cell inner membrane</keyword>
<evidence type="ECO:0000256" key="3">
    <source>
        <dbReference type="ARBA" id="ARBA00022490"/>
    </source>
</evidence>
<dbReference type="GO" id="GO:0017038">
    <property type="term" value="P:protein import"/>
    <property type="evidence" value="ECO:0007669"/>
    <property type="project" value="InterPro"/>
</dbReference>
<dbReference type="AlphaFoldDB" id="A0A562ZQ24"/>
<dbReference type="GO" id="GO:0043952">
    <property type="term" value="P:protein transport by the Sec complex"/>
    <property type="evidence" value="ECO:0007669"/>
    <property type="project" value="TreeGrafter"/>
</dbReference>
<dbReference type="GO" id="GO:0006605">
    <property type="term" value="P:protein targeting"/>
    <property type="evidence" value="ECO:0007669"/>
    <property type="project" value="InterPro"/>
</dbReference>
<evidence type="ECO:0000256" key="8">
    <source>
        <dbReference type="ARBA" id="ARBA00022967"/>
    </source>
</evidence>
<keyword evidence="2" id="KW-1003">Cell membrane</keyword>
<dbReference type="Gene3D" id="3.90.1440.10">
    <property type="entry name" value="SecA, preprotein cross-linking domain"/>
    <property type="match status" value="1"/>
</dbReference>
<evidence type="ECO:0000259" key="13">
    <source>
        <dbReference type="PROSITE" id="PS51196"/>
    </source>
</evidence>
<dbReference type="PROSITE" id="PS51194">
    <property type="entry name" value="HELICASE_CTER"/>
    <property type="match status" value="1"/>
</dbReference>
<proteinExistence type="predicted"/>
<organism evidence="14 15">
    <name type="scientific">Caenimonas sedimenti</name>
    <dbReference type="NCBI Taxonomy" id="2596921"/>
    <lineage>
        <taxon>Bacteria</taxon>
        <taxon>Pseudomonadati</taxon>
        <taxon>Pseudomonadota</taxon>
        <taxon>Betaproteobacteria</taxon>
        <taxon>Burkholderiales</taxon>
        <taxon>Comamonadaceae</taxon>
        <taxon>Caenimonas</taxon>
    </lineage>
</organism>
<dbReference type="GO" id="GO:0005829">
    <property type="term" value="C:cytosol"/>
    <property type="evidence" value="ECO:0007669"/>
    <property type="project" value="TreeGrafter"/>
</dbReference>